<dbReference type="Proteomes" id="UP001211689">
    <property type="component" value="Unassembled WGS sequence"/>
</dbReference>
<dbReference type="Gene3D" id="1.10.3680.10">
    <property type="entry name" value="TerB-like"/>
    <property type="match status" value="1"/>
</dbReference>
<protein>
    <submittedName>
        <fullName evidence="3">TerB family tellurite resistance protein</fullName>
    </submittedName>
</protein>
<proteinExistence type="predicted"/>
<accession>A0ABT4Y578</accession>
<dbReference type="RefSeq" id="WP_271470925.1">
    <property type="nucleotide sequence ID" value="NZ_JANEWF010000011.1"/>
</dbReference>
<evidence type="ECO:0000256" key="1">
    <source>
        <dbReference type="ARBA" id="ARBA00023186"/>
    </source>
</evidence>
<dbReference type="SUPFAM" id="SSF46565">
    <property type="entry name" value="Chaperone J-domain"/>
    <property type="match status" value="1"/>
</dbReference>
<evidence type="ECO:0000313" key="3">
    <source>
        <dbReference type="EMBL" id="MDA8483879.1"/>
    </source>
</evidence>
<keyword evidence="1" id="KW-0143">Chaperone</keyword>
<dbReference type="InterPro" id="IPR007791">
    <property type="entry name" value="DjlA_N"/>
</dbReference>
<dbReference type="PROSITE" id="PS50076">
    <property type="entry name" value="DNAJ_2"/>
    <property type="match status" value="1"/>
</dbReference>
<dbReference type="InterPro" id="IPR036869">
    <property type="entry name" value="J_dom_sf"/>
</dbReference>
<dbReference type="SMART" id="SM00271">
    <property type="entry name" value="DnaJ"/>
    <property type="match status" value="1"/>
</dbReference>
<reference evidence="3 4" key="1">
    <citation type="submission" date="2022-07" db="EMBL/GenBank/DDBJ databases">
        <title>Genome Analysis of Selected Gammaproteobacteria from Nigerian Food snails.</title>
        <authorList>
            <person name="Okafor A.C."/>
        </authorList>
    </citation>
    <scope>NUCLEOTIDE SEQUENCE [LARGE SCALE GENOMIC DNA]</scope>
    <source>
        <strain evidence="3 4">Awg 2</strain>
    </source>
</reference>
<dbReference type="SUPFAM" id="SSF158682">
    <property type="entry name" value="TerB-like"/>
    <property type="match status" value="1"/>
</dbReference>
<dbReference type="EMBL" id="JANEWF010000011">
    <property type="protein sequence ID" value="MDA8483879.1"/>
    <property type="molecule type" value="Genomic_DNA"/>
</dbReference>
<evidence type="ECO:0000259" key="2">
    <source>
        <dbReference type="PROSITE" id="PS50076"/>
    </source>
</evidence>
<evidence type="ECO:0000313" key="4">
    <source>
        <dbReference type="Proteomes" id="UP001211689"/>
    </source>
</evidence>
<comment type="caution">
    <text evidence="3">The sequence shown here is derived from an EMBL/GenBank/DDBJ whole genome shotgun (WGS) entry which is preliminary data.</text>
</comment>
<dbReference type="CDD" id="cd07316">
    <property type="entry name" value="terB_like_DjlA"/>
    <property type="match status" value="1"/>
</dbReference>
<dbReference type="Pfam" id="PF05099">
    <property type="entry name" value="TerB"/>
    <property type="match status" value="1"/>
</dbReference>
<dbReference type="Gene3D" id="1.10.287.110">
    <property type="entry name" value="DnaJ domain"/>
    <property type="match status" value="1"/>
</dbReference>
<gene>
    <name evidence="3" type="ORF">NNO07_12440</name>
</gene>
<sequence length="255" mass="28063">MVWPATLIGAAAGFALASIPGAMLGALLGQVLDRRLKLESWGDLRARLRGDPAIEEEDLLFVLLGRLAKSDGRVQEAHIQQARSEMKRIGLDDAGARRAIAAFNRGKAGNDNLQPSLRVLKDERLTVERLLRSCWQMAAADGRIGQHERELILQWGHWLGLPTSRIEALGAGYDIPHGLPPKRGNSYKEALILLGVTADCEPAVIKRAYRRLLSQNHPDKLAGSGASPALVRAATDRTRELHSAYNLIRERHGFR</sequence>
<dbReference type="CDD" id="cd06257">
    <property type="entry name" value="DnaJ"/>
    <property type="match status" value="1"/>
</dbReference>
<organism evidence="3 4">
    <name type="scientific">Metapseudomonas resinovorans</name>
    <name type="common">Pseudomonas resinovorans</name>
    <dbReference type="NCBI Taxonomy" id="53412"/>
    <lineage>
        <taxon>Bacteria</taxon>
        <taxon>Pseudomonadati</taxon>
        <taxon>Pseudomonadota</taxon>
        <taxon>Gammaproteobacteria</taxon>
        <taxon>Pseudomonadales</taxon>
        <taxon>Pseudomonadaceae</taxon>
        <taxon>Metapseudomonas</taxon>
    </lineage>
</organism>
<dbReference type="InterPro" id="IPR001623">
    <property type="entry name" value="DnaJ_domain"/>
</dbReference>
<name>A0ABT4Y578_METRE</name>
<keyword evidence="4" id="KW-1185">Reference proteome</keyword>
<feature type="domain" description="J" evidence="2">
    <location>
        <begin position="189"/>
        <end position="255"/>
    </location>
</feature>
<dbReference type="InterPro" id="IPR029024">
    <property type="entry name" value="TerB-like"/>
</dbReference>
<dbReference type="PRINTS" id="PR00625">
    <property type="entry name" value="JDOMAIN"/>
</dbReference>